<dbReference type="Proteomes" id="UP000827959">
    <property type="component" value="Segment"/>
</dbReference>
<gene>
    <name evidence="1" type="ORF">CPT_Ptah_056</name>
</gene>
<name>A0AAE7WLP2_9CAUD</name>
<proteinExistence type="predicted"/>
<sequence length="88" mass="9845">MKYGVILKLTLSGLTLLFLMTLLQGCGIAIPKQWLEPCRITYAKDGTLTNADVYQLAIDREFDTRACNADKAALRAYIEAHPKLRLSD</sequence>
<evidence type="ECO:0000313" key="1">
    <source>
        <dbReference type="EMBL" id="QYW01771.1"/>
    </source>
</evidence>
<protein>
    <submittedName>
        <fullName evidence="1">O-spanin</fullName>
    </submittedName>
</protein>
<keyword evidence="2" id="KW-1185">Reference proteome</keyword>
<organism evidence="1 2">
    <name type="scientific">Stenotrophomonas phage Ptah</name>
    <dbReference type="NCBI Taxonomy" id="2859657"/>
    <lineage>
        <taxon>Viruses</taxon>
        <taxon>Duplodnaviria</taxon>
        <taxon>Heunggongvirae</taxon>
        <taxon>Uroviricota</taxon>
        <taxon>Caudoviricetes</taxon>
        <taxon>Autographivirales</taxon>
        <taxon>Autonotataviridae</taxon>
        <taxon>Gujervirinae</taxon>
        <taxon>Ponderosavirus</taxon>
        <taxon>Ponderosavirus ptah</taxon>
    </lineage>
</organism>
<dbReference type="InterPro" id="IPR058979">
    <property type="entry name" value="LysC-like"/>
</dbReference>
<dbReference type="Pfam" id="PF23793">
    <property type="entry name" value="LysC"/>
    <property type="match status" value="1"/>
</dbReference>
<reference evidence="1 2" key="1">
    <citation type="submission" date="2021-06" db="EMBL/GenBank/DDBJ databases">
        <title>Complete genome sequence of Stenotrophomonas maltophilia phage Ptah.</title>
        <authorList>
            <person name="Berg A."/>
            <person name="Tate N."/>
            <person name="Clark J."/>
            <person name="Le T."/>
            <person name="Liu M."/>
            <person name="Burrowes B."/>
        </authorList>
    </citation>
    <scope>NUCLEOTIDE SEQUENCE [LARGE SCALE GENOMIC DNA]</scope>
</reference>
<dbReference type="EMBL" id="MZ326854">
    <property type="protein sequence ID" value="QYW01771.1"/>
    <property type="molecule type" value="Genomic_DNA"/>
</dbReference>
<evidence type="ECO:0000313" key="2">
    <source>
        <dbReference type="Proteomes" id="UP000827959"/>
    </source>
</evidence>
<accession>A0AAE7WLP2</accession>
<dbReference type="PROSITE" id="PS51257">
    <property type="entry name" value="PROKAR_LIPOPROTEIN"/>
    <property type="match status" value="1"/>
</dbReference>